<evidence type="ECO:0000313" key="8">
    <source>
        <dbReference type="EMBL" id="MTW21869.1"/>
    </source>
</evidence>
<gene>
    <name evidence="8" type="ORF">GJ668_12290</name>
</gene>
<dbReference type="EMBL" id="WNKT01000026">
    <property type="protein sequence ID" value="MTW21869.1"/>
    <property type="molecule type" value="Genomic_DNA"/>
</dbReference>
<evidence type="ECO:0000256" key="1">
    <source>
        <dbReference type="ARBA" id="ARBA00004651"/>
    </source>
</evidence>
<keyword evidence="3" id="KW-1003">Cell membrane</keyword>
<feature type="transmembrane region" description="Helical" evidence="7">
    <location>
        <begin position="7"/>
        <end position="25"/>
    </location>
</feature>
<protein>
    <submittedName>
        <fullName evidence="8">Cation transporter</fullName>
    </submittedName>
</protein>
<evidence type="ECO:0000256" key="2">
    <source>
        <dbReference type="ARBA" id="ARBA00006228"/>
    </source>
</evidence>
<organism evidence="8 9">
    <name type="scientific">Allochromatium palmeri</name>
    <dbReference type="NCBI Taxonomy" id="231048"/>
    <lineage>
        <taxon>Bacteria</taxon>
        <taxon>Pseudomonadati</taxon>
        <taxon>Pseudomonadota</taxon>
        <taxon>Gammaproteobacteria</taxon>
        <taxon>Chromatiales</taxon>
        <taxon>Chromatiaceae</taxon>
        <taxon>Allochromatium</taxon>
    </lineage>
</organism>
<comment type="subcellular location">
    <subcellularLocation>
        <location evidence="1">Cell membrane</location>
        <topology evidence="1">Multi-pass membrane protein</topology>
    </subcellularLocation>
</comment>
<evidence type="ECO:0000256" key="7">
    <source>
        <dbReference type="SAM" id="Phobius"/>
    </source>
</evidence>
<dbReference type="Proteomes" id="UP000434044">
    <property type="component" value="Unassembled WGS sequence"/>
</dbReference>
<keyword evidence="4 7" id="KW-0812">Transmembrane</keyword>
<dbReference type="PANTHER" id="PTHR34584">
    <property type="entry name" value="NA(+)/H(+) ANTIPORTER SUBUNIT E1"/>
    <property type="match status" value="1"/>
</dbReference>
<dbReference type="GO" id="GO:0008324">
    <property type="term" value="F:monoatomic cation transmembrane transporter activity"/>
    <property type="evidence" value="ECO:0007669"/>
    <property type="project" value="InterPro"/>
</dbReference>
<feature type="transmembrane region" description="Helical" evidence="7">
    <location>
        <begin position="31"/>
        <end position="48"/>
    </location>
</feature>
<proteinExistence type="inferred from homology"/>
<name>A0A6N8EGA7_9GAMM</name>
<comment type="similarity">
    <text evidence="2">Belongs to the CPA3 antiporters (TC 2.A.63) subunit E family.</text>
</comment>
<keyword evidence="6 7" id="KW-0472">Membrane</keyword>
<reference evidence="8 9" key="1">
    <citation type="submission" date="2019-11" db="EMBL/GenBank/DDBJ databases">
        <title>Whole-genome sequence of the anaerobic purple sulfur bacterium Allochromatium palmeri DSM 15591.</title>
        <authorList>
            <person name="Kyndt J.A."/>
            <person name="Meyer T.E."/>
        </authorList>
    </citation>
    <scope>NUCLEOTIDE SEQUENCE [LARGE SCALE GENOMIC DNA]</scope>
    <source>
        <strain evidence="8 9">DSM 15591</strain>
    </source>
</reference>
<sequence length="194" mass="20933">MTRFKSTLAAILRRLVLFAGAWLVIAGTDPSSWIIGAPAVIAATWASLRLRQRDGAAPRVLAALVFAPFFLWQSLKGGLDVAWRVMRPRMRIAPGVHNYRLRLAGTSARVVLLDTLSLLPGTLSADLRGDILTVHALDAADGRALDADIAGLEQRVGALFGERFAPIETDPEQTHTTPIFAETAQGEGHPHVTL</sequence>
<dbReference type="OrthoDB" id="7852837at2"/>
<dbReference type="AlphaFoldDB" id="A0A6N8EGA7"/>
<keyword evidence="9" id="KW-1185">Reference proteome</keyword>
<dbReference type="PANTHER" id="PTHR34584:SF1">
    <property type="entry name" value="NA(+)_H(+) ANTIPORTER SUBUNIT E1"/>
    <property type="match status" value="1"/>
</dbReference>
<dbReference type="InterPro" id="IPR002758">
    <property type="entry name" value="Cation_antiport_E"/>
</dbReference>
<accession>A0A6N8EGA7</accession>
<evidence type="ECO:0000256" key="5">
    <source>
        <dbReference type="ARBA" id="ARBA00022989"/>
    </source>
</evidence>
<keyword evidence="5 7" id="KW-1133">Transmembrane helix</keyword>
<evidence type="ECO:0000256" key="6">
    <source>
        <dbReference type="ARBA" id="ARBA00023136"/>
    </source>
</evidence>
<evidence type="ECO:0000256" key="4">
    <source>
        <dbReference type="ARBA" id="ARBA00022692"/>
    </source>
</evidence>
<comment type="caution">
    <text evidence="8">The sequence shown here is derived from an EMBL/GenBank/DDBJ whole genome shotgun (WGS) entry which is preliminary data.</text>
</comment>
<dbReference type="Pfam" id="PF01899">
    <property type="entry name" value="MNHE"/>
    <property type="match status" value="1"/>
</dbReference>
<evidence type="ECO:0000313" key="9">
    <source>
        <dbReference type="Proteomes" id="UP000434044"/>
    </source>
</evidence>
<evidence type="ECO:0000256" key="3">
    <source>
        <dbReference type="ARBA" id="ARBA00022475"/>
    </source>
</evidence>
<feature type="transmembrane region" description="Helical" evidence="7">
    <location>
        <begin position="60"/>
        <end position="79"/>
    </location>
</feature>
<dbReference type="GO" id="GO:0005886">
    <property type="term" value="C:plasma membrane"/>
    <property type="evidence" value="ECO:0007669"/>
    <property type="project" value="UniProtKB-SubCell"/>
</dbReference>
<dbReference type="RefSeq" id="WP_155450445.1">
    <property type="nucleotide sequence ID" value="NZ_WNKT01000026.1"/>
</dbReference>